<dbReference type="GeneID" id="66113619"/>
<evidence type="ECO:0000313" key="4">
    <source>
        <dbReference type="Proteomes" id="UP000790833"/>
    </source>
</evidence>
<feature type="domain" description="SAC3/GANP/THP3 conserved" evidence="2">
    <location>
        <begin position="199"/>
        <end position="327"/>
    </location>
</feature>
<feature type="compositionally biased region" description="Polar residues" evidence="1">
    <location>
        <begin position="1"/>
        <end position="10"/>
    </location>
</feature>
<comment type="caution">
    <text evidence="3">The sequence shown here is derived from an EMBL/GenBank/DDBJ whole genome shotgun (WGS) entry which is preliminary data.</text>
</comment>
<accession>A0A9P8AKR6</accession>
<gene>
    <name evidence="3" type="ORF">KQ657_000245</name>
</gene>
<organism evidence="3 4">
    <name type="scientific">Scheffersomyces spartinae</name>
    <dbReference type="NCBI Taxonomy" id="45513"/>
    <lineage>
        <taxon>Eukaryota</taxon>
        <taxon>Fungi</taxon>
        <taxon>Dikarya</taxon>
        <taxon>Ascomycota</taxon>
        <taxon>Saccharomycotina</taxon>
        <taxon>Pichiomycetes</taxon>
        <taxon>Debaryomycetaceae</taxon>
        <taxon>Scheffersomyces</taxon>
    </lineage>
</organism>
<evidence type="ECO:0000313" key="3">
    <source>
        <dbReference type="EMBL" id="KAG7196232.1"/>
    </source>
</evidence>
<proteinExistence type="predicted"/>
<dbReference type="PANTHER" id="PTHR12436:SF4">
    <property type="entry name" value="LEUKOCYTE RECEPTOR CLUSTER MEMBER 8"/>
    <property type="match status" value="1"/>
</dbReference>
<keyword evidence="4" id="KW-1185">Reference proteome</keyword>
<feature type="region of interest" description="Disordered" evidence="1">
    <location>
        <begin position="152"/>
        <end position="180"/>
    </location>
</feature>
<dbReference type="RefSeq" id="XP_043051777.1">
    <property type="nucleotide sequence ID" value="XM_043191100.1"/>
</dbReference>
<evidence type="ECO:0000256" key="1">
    <source>
        <dbReference type="SAM" id="MobiDB-lite"/>
    </source>
</evidence>
<feature type="region of interest" description="Disordered" evidence="1">
    <location>
        <begin position="1"/>
        <end position="54"/>
    </location>
</feature>
<dbReference type="Pfam" id="PF03399">
    <property type="entry name" value="SAC3_GANP"/>
    <property type="match status" value="1"/>
</dbReference>
<feature type="compositionally biased region" description="Low complexity" evidence="1">
    <location>
        <begin position="22"/>
        <end position="52"/>
    </location>
</feature>
<dbReference type="Proteomes" id="UP000790833">
    <property type="component" value="Unassembled WGS sequence"/>
</dbReference>
<dbReference type="InterPro" id="IPR005062">
    <property type="entry name" value="SAC3/GANP/THP3_conserved"/>
</dbReference>
<sequence length="424" mass="48184">MSYNSVQPINLNRKKRKRSNGTSSTSASASASASVSASTSTSSASTSASVASQIPGWPSSLKEFVASSFTRSESELSPEEQNLFRSQITSIVDIALKKNMIWTNDWERQSLPVFDGGDLQLISISDPMGNSNSTATPNTTAAITTTVNTTTSYASKQRKKQRLERFSSEEPEPFRPMYNSYTTDTVAAPVKGTSQQIEKTYLRLTSEPIPSNVRPQNVLEKSWKFVLNKYRHGQPYTYFISQFKSIRQDLTVQNIQNDFTIHIYEVNARVCLEKKDLGEFNQCQTQLTFLYDHVRTNTNRHGSYLSQEVEFIGYRIIYMIILGNYQDVIKLRLQMVRGTYSKLTTSFDGQEAFLSHIDDLFKINDCLLLGDYYNLIKLVEHLKPVLPLAYDLLNDFLLAKERIRIFKTHLTVNSQSAQFQKGRH</sequence>
<protein>
    <recommendedName>
        <fullName evidence="2">SAC3/GANP/THP3 conserved domain-containing protein</fullName>
    </recommendedName>
</protein>
<dbReference type="PANTHER" id="PTHR12436">
    <property type="entry name" value="80 KDA MCM3-ASSOCIATED PROTEIN"/>
    <property type="match status" value="1"/>
</dbReference>
<dbReference type="InterPro" id="IPR045107">
    <property type="entry name" value="SAC3/GANP/THP3"/>
</dbReference>
<reference evidence="3" key="1">
    <citation type="submission" date="2021-03" db="EMBL/GenBank/DDBJ databases">
        <authorList>
            <person name="Palmer J.M."/>
        </authorList>
    </citation>
    <scope>NUCLEOTIDE SEQUENCE</scope>
    <source>
        <strain evidence="3">ARV_011</strain>
    </source>
</reference>
<name>A0A9P8AKR6_9ASCO</name>
<dbReference type="OrthoDB" id="199574at2759"/>
<evidence type="ECO:0000259" key="2">
    <source>
        <dbReference type="Pfam" id="PF03399"/>
    </source>
</evidence>
<dbReference type="GO" id="GO:0005634">
    <property type="term" value="C:nucleus"/>
    <property type="evidence" value="ECO:0007669"/>
    <property type="project" value="TreeGrafter"/>
</dbReference>
<dbReference type="Gene3D" id="1.25.40.990">
    <property type="match status" value="1"/>
</dbReference>
<dbReference type="EMBL" id="JAHMUF010000001">
    <property type="protein sequence ID" value="KAG7196232.1"/>
    <property type="molecule type" value="Genomic_DNA"/>
</dbReference>
<dbReference type="AlphaFoldDB" id="A0A9P8AKR6"/>